<dbReference type="InterPro" id="IPR036411">
    <property type="entry name" value="TorD-like_sf"/>
</dbReference>
<dbReference type="Gene3D" id="1.10.3480.10">
    <property type="entry name" value="TorD-like"/>
    <property type="match status" value="1"/>
</dbReference>
<keyword evidence="1" id="KW-0143">Chaperone</keyword>
<dbReference type="OrthoDB" id="9795302at2"/>
<gene>
    <name evidence="2" type="ORF">EAX62_06000</name>
</gene>
<dbReference type="PANTHER" id="PTHR34227:SF1">
    <property type="entry name" value="DIMETHYL SULFOXIDE REDUCTASE CHAPERONE-RELATED"/>
    <property type="match status" value="1"/>
</dbReference>
<protein>
    <recommendedName>
        <fullName evidence="4">Molecular chaperone TorD</fullName>
    </recommendedName>
</protein>
<dbReference type="InterPro" id="IPR050289">
    <property type="entry name" value="TorD/DmsD_chaperones"/>
</dbReference>
<reference evidence="2 3" key="1">
    <citation type="submission" date="2018-10" db="EMBL/GenBank/DDBJ databases">
        <title>Tessaracoccus antarcticuss sp. nov., isolated from sediment.</title>
        <authorList>
            <person name="Zhou L.Y."/>
            <person name="Du Z.J."/>
        </authorList>
    </citation>
    <scope>NUCLEOTIDE SEQUENCE [LARGE SCALE GENOMIC DNA]</scope>
    <source>
        <strain evidence="2 3">JDX10</strain>
    </source>
</reference>
<dbReference type="RefSeq" id="WP_121900673.1">
    <property type="nucleotide sequence ID" value="NZ_REFW01000001.1"/>
</dbReference>
<dbReference type="Pfam" id="PF02613">
    <property type="entry name" value="Nitrate_red_del"/>
    <property type="match status" value="1"/>
</dbReference>
<sequence>MTGADVDAVHTPERLDELAAAATFLSHALLRRDAAGSMVAELASTGLAHSWPLTGDAHRAGARLLEQAVAEPADDATLKADFDALFVGPGSMHACPFESVYRSLEGLTFEAETMQVRRFYADHGLQAPAFNKEPDDHVGLEVAFVGQLCLAALNAIEDGDPGRASQFMSSARLFVGQHLGVWGPDFCTRVIEHAQTDFYRAVGHLLLGLIAEFPRLPGDNLALLEAAQRQG</sequence>
<evidence type="ECO:0000313" key="3">
    <source>
        <dbReference type="Proteomes" id="UP000275256"/>
    </source>
</evidence>
<evidence type="ECO:0008006" key="4">
    <source>
        <dbReference type="Google" id="ProtNLM"/>
    </source>
</evidence>
<comment type="caution">
    <text evidence="2">The sequence shown here is derived from an EMBL/GenBank/DDBJ whole genome shotgun (WGS) entry which is preliminary data.</text>
</comment>
<dbReference type="EMBL" id="REFW01000001">
    <property type="protein sequence ID" value="RMB62123.1"/>
    <property type="molecule type" value="Genomic_DNA"/>
</dbReference>
<evidence type="ECO:0000256" key="1">
    <source>
        <dbReference type="ARBA" id="ARBA00023186"/>
    </source>
</evidence>
<evidence type="ECO:0000313" key="2">
    <source>
        <dbReference type="EMBL" id="RMB62123.1"/>
    </source>
</evidence>
<dbReference type="AlphaFoldDB" id="A0A3M0GKI6"/>
<dbReference type="PANTHER" id="PTHR34227">
    <property type="entry name" value="CHAPERONE PROTEIN YCDY"/>
    <property type="match status" value="1"/>
</dbReference>
<dbReference type="Proteomes" id="UP000275256">
    <property type="component" value="Unassembled WGS sequence"/>
</dbReference>
<dbReference type="InterPro" id="IPR020945">
    <property type="entry name" value="DMSO/NO3_reduct_chaperone"/>
</dbReference>
<organism evidence="2 3">
    <name type="scientific">Tessaracoccus antarcticus</name>
    <dbReference type="NCBI Taxonomy" id="2479848"/>
    <lineage>
        <taxon>Bacteria</taxon>
        <taxon>Bacillati</taxon>
        <taxon>Actinomycetota</taxon>
        <taxon>Actinomycetes</taxon>
        <taxon>Propionibacteriales</taxon>
        <taxon>Propionibacteriaceae</taxon>
        <taxon>Tessaracoccus</taxon>
    </lineage>
</organism>
<dbReference type="SUPFAM" id="SSF89155">
    <property type="entry name" value="TorD-like"/>
    <property type="match status" value="1"/>
</dbReference>
<name>A0A3M0GKI6_9ACTN</name>
<proteinExistence type="predicted"/>
<keyword evidence="3" id="KW-1185">Reference proteome</keyword>
<accession>A0A3M0GKI6</accession>